<dbReference type="HOGENOM" id="CLU_1872020_0_0_0"/>
<accession>D7BDS0</accession>
<dbReference type="eggNOG" id="COG4244">
    <property type="taxonomic scope" value="Bacteria"/>
</dbReference>
<organism evidence="2 3">
    <name type="scientific">Allomeiothermus silvanus (strain ATCC 700542 / DSM 9946 / NBRC 106475 / NCIMB 13440 / VI-R2)</name>
    <name type="common">Thermus silvanus</name>
    <dbReference type="NCBI Taxonomy" id="526227"/>
    <lineage>
        <taxon>Bacteria</taxon>
        <taxon>Thermotogati</taxon>
        <taxon>Deinococcota</taxon>
        <taxon>Deinococci</taxon>
        <taxon>Thermales</taxon>
        <taxon>Thermaceae</taxon>
        <taxon>Allomeiothermus</taxon>
    </lineage>
</organism>
<dbReference type="OrthoDB" id="26024at2"/>
<protein>
    <recommendedName>
        <fullName evidence="4">Cytochrome c domain-containing protein</fullName>
    </recommendedName>
</protein>
<feature type="chain" id="PRO_5003093215" description="Cytochrome c domain-containing protein" evidence="1">
    <location>
        <begin position="22"/>
        <end position="137"/>
    </location>
</feature>
<evidence type="ECO:0000313" key="3">
    <source>
        <dbReference type="Proteomes" id="UP000001916"/>
    </source>
</evidence>
<dbReference type="KEGG" id="msv:Mesil_1172"/>
<proteinExistence type="predicted"/>
<reference evidence="2 3" key="1">
    <citation type="journal article" date="2010" name="Stand. Genomic Sci.">
        <title>Complete genome sequence of Meiothermus silvanus type strain (VI-R2).</title>
        <authorList>
            <person name="Sikorski J."/>
            <person name="Tindall B.J."/>
            <person name="Lowry S."/>
            <person name="Lucas S."/>
            <person name="Nolan M."/>
            <person name="Copeland A."/>
            <person name="Glavina Del Rio T."/>
            <person name="Tice H."/>
            <person name="Cheng J.F."/>
            <person name="Han C."/>
            <person name="Pitluck S."/>
            <person name="Liolios K."/>
            <person name="Ivanova N."/>
            <person name="Mavromatis K."/>
            <person name="Mikhailova N."/>
            <person name="Pati A."/>
            <person name="Goodwin L."/>
            <person name="Chen A."/>
            <person name="Palaniappan K."/>
            <person name="Land M."/>
            <person name="Hauser L."/>
            <person name="Chang Y.J."/>
            <person name="Jeffries C.D."/>
            <person name="Rohde M."/>
            <person name="Goker M."/>
            <person name="Woyke T."/>
            <person name="Bristow J."/>
            <person name="Eisen J.A."/>
            <person name="Markowitz V."/>
            <person name="Hugenholtz P."/>
            <person name="Kyrpides N.C."/>
            <person name="Klenk H.P."/>
            <person name="Lapidus A."/>
        </authorList>
    </citation>
    <scope>NUCLEOTIDE SEQUENCE [LARGE SCALE GENOMIC DNA]</scope>
    <source>
        <strain evidence="3">ATCC 700542 / DSM 9946 / VI-R2</strain>
    </source>
</reference>
<name>D7BDS0_ALLS1</name>
<dbReference type="EMBL" id="CP002042">
    <property type="protein sequence ID" value="ADH63071.1"/>
    <property type="molecule type" value="Genomic_DNA"/>
</dbReference>
<keyword evidence="1" id="KW-0732">Signal</keyword>
<evidence type="ECO:0000313" key="2">
    <source>
        <dbReference type="EMBL" id="ADH63071.1"/>
    </source>
</evidence>
<sequence length="137" mass="14728">MQKFWLAIALLGLLVASVAVARPPYRLQAITQFHLVADKNNVRTVGCIYCHVSPNGGAPWNPFGENVRANFKGNISQALYDALKANKDSDGDGYTDVLEVFAGTLPGDPNSKPLVDPAFLQQALDKAGGVDLYKPAQ</sequence>
<dbReference type="RefSeq" id="WP_013157649.1">
    <property type="nucleotide sequence ID" value="NC_014212.1"/>
</dbReference>
<keyword evidence="3" id="KW-1185">Reference proteome</keyword>
<feature type="signal peptide" evidence="1">
    <location>
        <begin position="1"/>
        <end position="21"/>
    </location>
</feature>
<dbReference type="AlphaFoldDB" id="D7BDS0"/>
<dbReference type="Proteomes" id="UP000001916">
    <property type="component" value="Chromosome"/>
</dbReference>
<dbReference type="STRING" id="526227.Mesil_1172"/>
<evidence type="ECO:0008006" key="4">
    <source>
        <dbReference type="Google" id="ProtNLM"/>
    </source>
</evidence>
<gene>
    <name evidence="2" type="ordered locus">Mesil_1172</name>
</gene>
<evidence type="ECO:0000256" key="1">
    <source>
        <dbReference type="SAM" id="SignalP"/>
    </source>
</evidence>